<dbReference type="InterPro" id="IPR006073">
    <property type="entry name" value="GTP-bd"/>
</dbReference>
<proteinExistence type="predicted"/>
<accession>A0A8S1P1D8</accession>
<feature type="domain" description="G" evidence="1">
    <location>
        <begin position="3"/>
        <end position="86"/>
    </location>
</feature>
<dbReference type="Pfam" id="PF01926">
    <property type="entry name" value="MMR_HSR1"/>
    <property type="match status" value="1"/>
</dbReference>
<protein>
    <recommendedName>
        <fullName evidence="1">G domain-containing protein</fullName>
    </recommendedName>
</protein>
<dbReference type="Proteomes" id="UP000688137">
    <property type="component" value="Unassembled WGS sequence"/>
</dbReference>
<evidence type="ECO:0000313" key="2">
    <source>
        <dbReference type="EMBL" id="CAD8094284.1"/>
    </source>
</evidence>
<dbReference type="AlphaFoldDB" id="A0A8S1P1D8"/>
<evidence type="ECO:0000259" key="1">
    <source>
        <dbReference type="Pfam" id="PF01926"/>
    </source>
</evidence>
<sequence>MSIVLIGQIGSGKTTIFNKITNSQETTQAGGNSVTMSVFMKKSCEGQGFSILDTPGFGSDSNKIDHIAGVLSALSEGPINRIVILARFARTSVILEDVKRILPAFINYRHMITVIVTCWDFCEKEKQESNKRDIQQKLAQFKINSVMFVGKNDSSESICLQIDQIIATSAAQNVFLTENDIFQNFDMTDYVEGEIFEIEMLKGDLITYYHTFFLQAKKYIEEHTIPIGLQADYFYAITQFAKQTVDDTMKKFEIETLQTIDKLNPKEQLKAFQIHFQLKSTLFKEYEYLIEAAHKQTHKNHFSKYIKKCYHCGEIWFKAAGCGGNTICGRLNENHLDEFIKNEQAPQKFKVTYIKEKLQVQLDESVKPKEIVLNEKNKQYLMTDQTKIKIEEMKLGNETFKVGGAGCKKQIDWGKMYPLTEQELNEVLGILDVKLCEKMVEFEKLTQQKTLKQQLEYKSELDKKIKEQSINIKKVT</sequence>
<reference evidence="2" key="1">
    <citation type="submission" date="2021-01" db="EMBL/GenBank/DDBJ databases">
        <authorList>
            <consortium name="Genoscope - CEA"/>
            <person name="William W."/>
        </authorList>
    </citation>
    <scope>NUCLEOTIDE SEQUENCE</scope>
</reference>
<comment type="caution">
    <text evidence="2">The sequence shown here is derived from an EMBL/GenBank/DDBJ whole genome shotgun (WGS) entry which is preliminary data.</text>
</comment>
<evidence type="ECO:0000313" key="3">
    <source>
        <dbReference type="Proteomes" id="UP000688137"/>
    </source>
</evidence>
<dbReference type="OMA" id="TVIVTCW"/>
<name>A0A8S1P1D8_PARPR</name>
<dbReference type="EMBL" id="CAJJDM010000098">
    <property type="protein sequence ID" value="CAD8094284.1"/>
    <property type="molecule type" value="Genomic_DNA"/>
</dbReference>
<keyword evidence="3" id="KW-1185">Reference proteome</keyword>
<dbReference type="GO" id="GO:0005525">
    <property type="term" value="F:GTP binding"/>
    <property type="evidence" value="ECO:0007669"/>
    <property type="project" value="InterPro"/>
</dbReference>
<organism evidence="2 3">
    <name type="scientific">Paramecium primaurelia</name>
    <dbReference type="NCBI Taxonomy" id="5886"/>
    <lineage>
        <taxon>Eukaryota</taxon>
        <taxon>Sar</taxon>
        <taxon>Alveolata</taxon>
        <taxon>Ciliophora</taxon>
        <taxon>Intramacronucleata</taxon>
        <taxon>Oligohymenophorea</taxon>
        <taxon>Peniculida</taxon>
        <taxon>Parameciidae</taxon>
        <taxon>Paramecium</taxon>
    </lineage>
</organism>
<gene>
    <name evidence="2" type="ORF">PPRIM_AZ9-3.1.T0950092</name>
</gene>